<evidence type="ECO:0008006" key="3">
    <source>
        <dbReference type="Google" id="ProtNLM"/>
    </source>
</evidence>
<dbReference type="EMBL" id="BFAY01000006">
    <property type="protein sequence ID" value="GBF37724.1"/>
    <property type="molecule type" value="Genomic_DNA"/>
</dbReference>
<proteinExistence type="predicted"/>
<dbReference type="RefSeq" id="WP_108927483.1">
    <property type="nucleotide sequence ID" value="NZ_BFAY01000006.1"/>
</dbReference>
<dbReference type="OrthoDB" id="324265at2"/>
<comment type="caution">
    <text evidence="1">The sequence shown here is derived from an EMBL/GenBank/DDBJ whole genome shotgun (WGS) entry which is preliminary data.</text>
</comment>
<accession>A0A2P2CZ88</accession>
<protein>
    <recommendedName>
        <fullName evidence="3">Lipoprotein</fullName>
    </recommendedName>
</protein>
<reference evidence="1 2" key="1">
    <citation type="submission" date="2018-02" db="EMBL/GenBank/DDBJ databases">
        <title>Novel Leptospira species isolated from soil and water in Japan.</title>
        <authorList>
            <person name="Nakao R."/>
            <person name="Masuzawa T."/>
        </authorList>
    </citation>
    <scope>NUCLEOTIDE SEQUENCE [LARGE SCALE GENOMIC DNA]</scope>
    <source>
        <strain evidence="1 2">E8</strain>
    </source>
</reference>
<dbReference type="AlphaFoldDB" id="A0A2P2CZ88"/>
<keyword evidence="2" id="KW-1185">Reference proteome</keyword>
<organism evidence="1 2">
    <name type="scientific">Leptospira johnsonii</name>
    <dbReference type="NCBI Taxonomy" id="1917820"/>
    <lineage>
        <taxon>Bacteria</taxon>
        <taxon>Pseudomonadati</taxon>
        <taxon>Spirochaetota</taxon>
        <taxon>Spirochaetia</taxon>
        <taxon>Leptospirales</taxon>
        <taxon>Leptospiraceae</taxon>
        <taxon>Leptospira</taxon>
    </lineage>
</organism>
<gene>
    <name evidence="1" type="ORF">LPTSP1_07100</name>
</gene>
<dbReference type="Proteomes" id="UP000245076">
    <property type="component" value="Unassembled WGS sequence"/>
</dbReference>
<evidence type="ECO:0000313" key="1">
    <source>
        <dbReference type="EMBL" id="GBF37724.1"/>
    </source>
</evidence>
<evidence type="ECO:0000313" key="2">
    <source>
        <dbReference type="Proteomes" id="UP000245076"/>
    </source>
</evidence>
<sequence>MKTPIISIFLTGLLTSISFNCLYYHTLDPALSRNSLEPSSCLSVVSFKTLINGLPPDINTEQSPDGKRTNIKVTEDKYNGQSHPVLDVMAKEVFNESGILASNDKQGTEVQKGIFIQINNKISYSGIGYAGRLLSTMTLSILPSRLTAFESFDVSVFEDQKLLLKKTYLHEVKSWLWLPLVFFFWAGEDQNEGQYYYKDVIKDVISNIVAKRKEQKKCPK</sequence>
<name>A0A2P2CZ88_9LEPT</name>